<dbReference type="AlphaFoldDB" id="A0A0D3EMN2"/>
<name>A0A0D3EMN2_9ORYZ</name>
<proteinExistence type="predicted"/>
<evidence type="ECO:0000313" key="2">
    <source>
        <dbReference type="Proteomes" id="UP000026960"/>
    </source>
</evidence>
<keyword evidence="2" id="KW-1185">Reference proteome</keyword>
<dbReference type="EnsemblPlants" id="OBART01G11960.1">
    <property type="protein sequence ID" value="OBART01G11960.1"/>
    <property type="gene ID" value="OBART01G11960"/>
</dbReference>
<sequence>MATAITTTTDTMMATAWCIHHRWASSMLDLPSPASRVQIRHQACGSAGAAGLGSGGSVAVGPHECGSSAAGPREALSCRRDHPHRCGKLSAVIVVKAILAEALRCFNFFPKTLTKDTAEGTTPTLGCQ</sequence>
<reference evidence="1" key="2">
    <citation type="submission" date="2015-03" db="UniProtKB">
        <authorList>
            <consortium name="EnsemblPlants"/>
        </authorList>
    </citation>
    <scope>IDENTIFICATION</scope>
</reference>
<dbReference type="Proteomes" id="UP000026960">
    <property type="component" value="Chromosome 1"/>
</dbReference>
<dbReference type="Gramene" id="OBART01G11960.1">
    <property type="protein sequence ID" value="OBART01G11960.1"/>
    <property type="gene ID" value="OBART01G11960"/>
</dbReference>
<dbReference type="HOGENOM" id="CLU_1963008_0_0_1"/>
<dbReference type="PaxDb" id="65489-OBART01G11960.1"/>
<evidence type="ECO:0000313" key="1">
    <source>
        <dbReference type="EnsemblPlants" id="OBART01G11960.1"/>
    </source>
</evidence>
<protein>
    <submittedName>
        <fullName evidence="1">Uncharacterized protein</fullName>
    </submittedName>
</protein>
<reference evidence="1" key="1">
    <citation type="journal article" date="2009" name="Rice">
        <title>De Novo Next Generation Sequencing of Plant Genomes.</title>
        <authorList>
            <person name="Rounsley S."/>
            <person name="Marri P.R."/>
            <person name="Yu Y."/>
            <person name="He R."/>
            <person name="Sisneros N."/>
            <person name="Goicoechea J.L."/>
            <person name="Lee S.J."/>
            <person name="Angelova A."/>
            <person name="Kudrna D."/>
            <person name="Luo M."/>
            <person name="Affourtit J."/>
            <person name="Desany B."/>
            <person name="Knight J."/>
            <person name="Niazi F."/>
            <person name="Egholm M."/>
            <person name="Wing R.A."/>
        </authorList>
    </citation>
    <scope>NUCLEOTIDE SEQUENCE [LARGE SCALE GENOMIC DNA]</scope>
    <source>
        <strain evidence="1">cv. IRGC 105608</strain>
    </source>
</reference>
<accession>A0A0D3EMN2</accession>
<organism evidence="1">
    <name type="scientific">Oryza barthii</name>
    <dbReference type="NCBI Taxonomy" id="65489"/>
    <lineage>
        <taxon>Eukaryota</taxon>
        <taxon>Viridiplantae</taxon>
        <taxon>Streptophyta</taxon>
        <taxon>Embryophyta</taxon>
        <taxon>Tracheophyta</taxon>
        <taxon>Spermatophyta</taxon>
        <taxon>Magnoliopsida</taxon>
        <taxon>Liliopsida</taxon>
        <taxon>Poales</taxon>
        <taxon>Poaceae</taxon>
        <taxon>BOP clade</taxon>
        <taxon>Oryzoideae</taxon>
        <taxon>Oryzeae</taxon>
        <taxon>Oryzinae</taxon>
        <taxon>Oryza</taxon>
    </lineage>
</organism>